<dbReference type="AlphaFoldDB" id="A0A9N9A561"/>
<protein>
    <submittedName>
        <fullName evidence="2">2892_t:CDS:1</fullName>
    </submittedName>
</protein>
<evidence type="ECO:0000313" key="3">
    <source>
        <dbReference type="Proteomes" id="UP000789759"/>
    </source>
</evidence>
<comment type="caution">
    <text evidence="2">The sequence shown here is derived from an EMBL/GenBank/DDBJ whole genome shotgun (WGS) entry which is preliminary data.</text>
</comment>
<keyword evidence="3" id="KW-1185">Reference proteome</keyword>
<accession>A0A9N9A561</accession>
<dbReference type="Proteomes" id="UP000789759">
    <property type="component" value="Unassembled WGS sequence"/>
</dbReference>
<proteinExistence type="predicted"/>
<feature type="compositionally biased region" description="Polar residues" evidence="1">
    <location>
        <begin position="81"/>
        <end position="93"/>
    </location>
</feature>
<name>A0A9N9A561_9GLOM</name>
<gene>
    <name evidence="2" type="ORF">CPELLU_LOCUS3263</name>
</gene>
<dbReference type="EMBL" id="CAJVQA010001547">
    <property type="protein sequence ID" value="CAG8518413.1"/>
    <property type="molecule type" value="Genomic_DNA"/>
</dbReference>
<feature type="region of interest" description="Disordered" evidence="1">
    <location>
        <begin position="80"/>
        <end position="99"/>
    </location>
</feature>
<evidence type="ECO:0000256" key="1">
    <source>
        <dbReference type="SAM" id="MobiDB-lite"/>
    </source>
</evidence>
<organism evidence="2 3">
    <name type="scientific">Cetraspora pellucida</name>
    <dbReference type="NCBI Taxonomy" id="1433469"/>
    <lineage>
        <taxon>Eukaryota</taxon>
        <taxon>Fungi</taxon>
        <taxon>Fungi incertae sedis</taxon>
        <taxon>Mucoromycota</taxon>
        <taxon>Glomeromycotina</taxon>
        <taxon>Glomeromycetes</taxon>
        <taxon>Diversisporales</taxon>
        <taxon>Gigasporaceae</taxon>
        <taxon>Cetraspora</taxon>
    </lineage>
</organism>
<evidence type="ECO:0000313" key="2">
    <source>
        <dbReference type="EMBL" id="CAG8518413.1"/>
    </source>
</evidence>
<dbReference type="OrthoDB" id="2411413at2759"/>
<reference evidence="2" key="1">
    <citation type="submission" date="2021-06" db="EMBL/GenBank/DDBJ databases">
        <authorList>
            <person name="Kallberg Y."/>
            <person name="Tangrot J."/>
            <person name="Rosling A."/>
        </authorList>
    </citation>
    <scope>NUCLEOTIDE SEQUENCE</scope>
    <source>
        <strain evidence="2">FL966</strain>
    </source>
</reference>
<sequence>MGMVGMLRHDLQQRFQGSTSTDDINLENASVDILFEEFDEDEVSQIDIELPDFDTNNNELIMEEFFDMRTFEEQIMIEEGSQPQENTISNEDWSINDIF</sequence>